<evidence type="ECO:0000259" key="9">
    <source>
        <dbReference type="PROSITE" id="PS51330"/>
    </source>
</evidence>
<dbReference type="PRINTS" id="PR00070">
    <property type="entry name" value="DHFR"/>
</dbReference>
<keyword evidence="11" id="KW-1185">Reference proteome</keyword>
<evidence type="ECO:0000256" key="2">
    <source>
        <dbReference type="ARBA" id="ARBA00009539"/>
    </source>
</evidence>
<evidence type="ECO:0000256" key="5">
    <source>
        <dbReference type="ARBA" id="ARBA00022857"/>
    </source>
</evidence>
<dbReference type="InterPro" id="IPR001796">
    <property type="entry name" value="DHFR_dom"/>
</dbReference>
<dbReference type="STRING" id="574651.SAMN04487968_107195"/>
<dbReference type="PROSITE" id="PS00075">
    <property type="entry name" value="DHFR_1"/>
    <property type="match status" value="1"/>
</dbReference>
<comment type="pathway">
    <text evidence="1 7">Cofactor biosynthesis; tetrahydrofolate biosynthesis; 5,6,7,8-tetrahydrofolate from 7,8-dihydrofolate: step 1/1.</text>
</comment>
<evidence type="ECO:0000256" key="6">
    <source>
        <dbReference type="ARBA" id="ARBA00023002"/>
    </source>
</evidence>
<organism evidence="10 11">
    <name type="scientific">Nocardioides terrae</name>
    <dbReference type="NCBI Taxonomy" id="574651"/>
    <lineage>
        <taxon>Bacteria</taxon>
        <taxon>Bacillati</taxon>
        <taxon>Actinomycetota</taxon>
        <taxon>Actinomycetes</taxon>
        <taxon>Propionibacteriales</taxon>
        <taxon>Nocardioidaceae</taxon>
        <taxon>Nocardioides</taxon>
    </lineage>
</organism>
<dbReference type="RefSeq" id="WP_245750283.1">
    <property type="nucleotide sequence ID" value="NZ_FOLB01000007.1"/>
</dbReference>
<dbReference type="GO" id="GO:0050661">
    <property type="term" value="F:NADP binding"/>
    <property type="evidence" value="ECO:0007669"/>
    <property type="project" value="InterPro"/>
</dbReference>
<dbReference type="PANTHER" id="PTHR48069">
    <property type="entry name" value="DIHYDROFOLATE REDUCTASE"/>
    <property type="match status" value="1"/>
</dbReference>
<dbReference type="Proteomes" id="UP000198832">
    <property type="component" value="Unassembled WGS sequence"/>
</dbReference>
<accession>A0A1I1K6H5</accession>
<evidence type="ECO:0000313" key="11">
    <source>
        <dbReference type="Proteomes" id="UP000198832"/>
    </source>
</evidence>
<dbReference type="InterPro" id="IPR024072">
    <property type="entry name" value="DHFR-like_dom_sf"/>
</dbReference>
<dbReference type="GO" id="GO:0005829">
    <property type="term" value="C:cytosol"/>
    <property type="evidence" value="ECO:0007669"/>
    <property type="project" value="TreeGrafter"/>
</dbReference>
<gene>
    <name evidence="10" type="ORF">SAMN04487968_107195</name>
</gene>
<dbReference type="PIRSF" id="PIRSF000194">
    <property type="entry name" value="DHFR"/>
    <property type="match status" value="1"/>
</dbReference>
<comment type="catalytic activity">
    <reaction evidence="7">
        <text>(6S)-5,6,7,8-tetrahydrofolate + NADP(+) = 7,8-dihydrofolate + NADPH + H(+)</text>
        <dbReference type="Rhea" id="RHEA:15009"/>
        <dbReference type="ChEBI" id="CHEBI:15378"/>
        <dbReference type="ChEBI" id="CHEBI:57451"/>
        <dbReference type="ChEBI" id="CHEBI:57453"/>
        <dbReference type="ChEBI" id="CHEBI:57783"/>
        <dbReference type="ChEBI" id="CHEBI:58349"/>
        <dbReference type="EC" id="1.5.1.3"/>
    </reaction>
</comment>
<dbReference type="UniPathway" id="UPA00077">
    <property type="reaction ID" value="UER00158"/>
</dbReference>
<comment type="similarity">
    <text evidence="2 7 8">Belongs to the dihydrofolate reductase family.</text>
</comment>
<dbReference type="AlphaFoldDB" id="A0A1I1K6H5"/>
<dbReference type="Gene3D" id="3.40.430.10">
    <property type="entry name" value="Dihydrofolate Reductase, subunit A"/>
    <property type="match status" value="1"/>
</dbReference>
<dbReference type="GO" id="GO:0046655">
    <property type="term" value="P:folic acid metabolic process"/>
    <property type="evidence" value="ECO:0007669"/>
    <property type="project" value="TreeGrafter"/>
</dbReference>
<evidence type="ECO:0000256" key="7">
    <source>
        <dbReference type="PIRNR" id="PIRNR000194"/>
    </source>
</evidence>
<dbReference type="GO" id="GO:0006730">
    <property type="term" value="P:one-carbon metabolic process"/>
    <property type="evidence" value="ECO:0007669"/>
    <property type="project" value="UniProtKB-KW"/>
</dbReference>
<dbReference type="EMBL" id="FOLB01000007">
    <property type="protein sequence ID" value="SFC53140.1"/>
    <property type="molecule type" value="Genomic_DNA"/>
</dbReference>
<protein>
    <recommendedName>
        <fullName evidence="3 7">Dihydrofolate reductase</fullName>
        <ecNumber evidence="3 7">1.5.1.3</ecNumber>
    </recommendedName>
</protein>
<dbReference type="EC" id="1.5.1.3" evidence="3 7"/>
<dbReference type="CDD" id="cd00209">
    <property type="entry name" value="DHFR"/>
    <property type="match status" value="1"/>
</dbReference>
<dbReference type="SUPFAM" id="SSF53597">
    <property type="entry name" value="Dihydrofolate reductase-like"/>
    <property type="match status" value="1"/>
</dbReference>
<reference evidence="10 11" key="1">
    <citation type="submission" date="2016-10" db="EMBL/GenBank/DDBJ databases">
        <authorList>
            <person name="de Groot N.N."/>
        </authorList>
    </citation>
    <scope>NUCLEOTIDE SEQUENCE [LARGE SCALE GENOMIC DNA]</scope>
    <source>
        <strain evidence="10 11">CGMCC 1.7056</strain>
    </source>
</reference>
<dbReference type="GO" id="GO:0046654">
    <property type="term" value="P:tetrahydrofolate biosynthetic process"/>
    <property type="evidence" value="ECO:0007669"/>
    <property type="project" value="UniProtKB-UniPathway"/>
</dbReference>
<dbReference type="InterPro" id="IPR012259">
    <property type="entry name" value="DHFR"/>
</dbReference>
<evidence type="ECO:0000313" key="10">
    <source>
        <dbReference type="EMBL" id="SFC53140.1"/>
    </source>
</evidence>
<evidence type="ECO:0000256" key="3">
    <source>
        <dbReference type="ARBA" id="ARBA00012856"/>
    </source>
</evidence>
<dbReference type="GO" id="GO:0004146">
    <property type="term" value="F:dihydrofolate reductase activity"/>
    <property type="evidence" value="ECO:0007669"/>
    <property type="project" value="UniProtKB-EC"/>
</dbReference>
<evidence type="ECO:0000256" key="4">
    <source>
        <dbReference type="ARBA" id="ARBA00022563"/>
    </source>
</evidence>
<name>A0A1I1K6H5_9ACTN</name>
<proteinExistence type="inferred from homology"/>
<evidence type="ECO:0000256" key="8">
    <source>
        <dbReference type="RuleBase" id="RU004474"/>
    </source>
</evidence>
<dbReference type="InterPro" id="IPR017925">
    <property type="entry name" value="DHFR_CS"/>
</dbReference>
<sequence length="180" mass="19312">MLSESVVEELDVLGKRVVLVAAVAENGVIGAGPDIPWHIPGEQAEFKALTMGHTLVMGRTTFESIGRPLPGRTTIVLTRDPSWSYPPTGSGTASVLVANTVEEALAMAAGLPGDVMVVGGAQVYAAALPYADRQVITRVRLRPEGDVHYPAFAAEEWTETRREPGEAYDRVFLSRRPTGE</sequence>
<dbReference type="GO" id="GO:0046452">
    <property type="term" value="P:dihydrofolate metabolic process"/>
    <property type="evidence" value="ECO:0007669"/>
    <property type="project" value="TreeGrafter"/>
</dbReference>
<evidence type="ECO:0000256" key="1">
    <source>
        <dbReference type="ARBA" id="ARBA00004903"/>
    </source>
</evidence>
<keyword evidence="4 7" id="KW-0554">One-carbon metabolism</keyword>
<keyword evidence="6 7" id="KW-0560">Oxidoreductase</keyword>
<keyword evidence="5 7" id="KW-0521">NADP</keyword>
<dbReference type="Pfam" id="PF00186">
    <property type="entry name" value="DHFR_1"/>
    <property type="match status" value="1"/>
</dbReference>
<feature type="domain" description="DHFR" evidence="9">
    <location>
        <begin position="16"/>
        <end position="180"/>
    </location>
</feature>
<dbReference type="PANTHER" id="PTHR48069:SF3">
    <property type="entry name" value="DIHYDROFOLATE REDUCTASE"/>
    <property type="match status" value="1"/>
</dbReference>
<comment type="function">
    <text evidence="7">Key enzyme in folate metabolism. Catalyzes an essential reaction for de novo glycine and purine synthesis, and for DNA precursor synthesis.</text>
</comment>
<dbReference type="PROSITE" id="PS51330">
    <property type="entry name" value="DHFR_2"/>
    <property type="match status" value="1"/>
</dbReference>